<feature type="domain" description="C2H2-type" evidence="12">
    <location>
        <begin position="901"/>
        <end position="928"/>
    </location>
</feature>
<dbReference type="InterPro" id="IPR050527">
    <property type="entry name" value="Snail/Krueppel_Znf"/>
</dbReference>
<evidence type="ECO:0000259" key="12">
    <source>
        <dbReference type="PROSITE" id="PS50157"/>
    </source>
</evidence>
<dbReference type="PANTHER" id="PTHR24388:SF54">
    <property type="entry name" value="PROTEIN ESCARGOT"/>
    <property type="match status" value="1"/>
</dbReference>
<dbReference type="Gene3D" id="3.30.160.60">
    <property type="entry name" value="Classic Zinc Finger"/>
    <property type="match status" value="12"/>
</dbReference>
<accession>A0ABM1VY40</accession>
<proteinExistence type="predicted"/>
<gene>
    <name evidence="15" type="primary">LOC101852345</name>
</gene>
<evidence type="ECO:0000256" key="11">
    <source>
        <dbReference type="SAM" id="MobiDB-lite"/>
    </source>
</evidence>
<feature type="domain" description="SET" evidence="13">
    <location>
        <begin position="220"/>
        <end position="354"/>
    </location>
</feature>
<keyword evidence="7 10" id="KW-0863">Zinc-finger</keyword>
<keyword evidence="9" id="KW-0539">Nucleus</keyword>
<dbReference type="Pfam" id="PF00096">
    <property type="entry name" value="zf-C2H2"/>
    <property type="match status" value="11"/>
</dbReference>
<dbReference type="RefSeq" id="XP_035827333.1">
    <property type="nucleotide sequence ID" value="XM_035971440.1"/>
</dbReference>
<evidence type="ECO:0000256" key="2">
    <source>
        <dbReference type="ARBA" id="ARBA00022603"/>
    </source>
</evidence>
<keyword evidence="14" id="KW-1185">Reference proteome</keyword>
<evidence type="ECO:0000256" key="10">
    <source>
        <dbReference type="PROSITE-ProRule" id="PRU00042"/>
    </source>
</evidence>
<dbReference type="SMART" id="SM00355">
    <property type="entry name" value="ZnF_C2H2"/>
    <property type="match status" value="13"/>
</dbReference>
<keyword evidence="8" id="KW-0862">Zinc</keyword>
<dbReference type="Pfam" id="PF21549">
    <property type="entry name" value="PRDM2_PR"/>
    <property type="match status" value="2"/>
</dbReference>
<sequence length="932" mass="105118">MSHLPAHLDNLPCSIKEFFTPEEYLKIPQYERIHLTNMRQNFEALRKYGLPVQPPEFMVRLKSQRQKLALMVPVDDFSSEGSDSEWTPAAEMPKLPTKRKSKPFFPLRPMFSEPSAQKKKKQTSSVPKKKRRPSVPPMDQSEDDSSSESHVYPLRKKRMTCYMALAIPDDDDFLYCEECNFEYDGDCPEHGPLLIVADAQVPEGINKGTHSQYSSKTLPEGLIIKRSTIPGAGLGVFAVKDFPSRTRFGPYGGKKVKDEATAHLSGYCWQVTEVHLLLLHDINVSYIFSQIFEDEKPSHFVDASDPACSNWMRFVNCARSEEEQCVTAYQYKGEIYYRSHRPIPAGTEILVYYGDSYARDLGIQVQKVGRLVRAQTEPKEFIRGPLGEADGVFSCRYCPLAFSHRDMRENHTRKRHRHLTHFRFEIEQNVHLRKMNELREATSGDTCAGGKDNSFYHNETDDKQMCLERPRCGSDVDSGKCDSVVEQKGIVCVETSNACKIIFSKAQEMPEGENCHQNPTARSGVGCENGQLEKCSSKVKTSCTLPIVGSFNCLEPARTGSEEQAYSGEVEVRHPQVTSPMDLEKRLKGDRSYRCEVCGAGFTQSRDLQKHKRTHTGEKPYSCEVCGAGFTQYGNLQSHKRTHTGEKPYKCEVCGARFAQYGNLQSHKRTHTGEKPYKCEVCGAGFARSGDLQSHKRTHTGEKPYKCEVCGAGFAHSGHLQSHKRTHTGERPYKCEVCGAGFAHSGHLQRHKRTHTGEKPYKCEVCGAGFTQYGNLQSHKRTHTGEKPYKCEVCGAGFTQYGNLQSHKRTHTGEKPYKCEVCGAGFAHSGHLQSHKRTHTGERPYKCEVCGAGFAHSGHLQRHKRTHTGEKPYKCEVCGAGFTQYGNLQSHKRTHTGEKPYKCEVCGARFAWSNLLKRHKCTHRAKALMIKA</sequence>
<dbReference type="CDD" id="cd19193">
    <property type="entry name" value="PR-SET_PRDM7_9"/>
    <property type="match status" value="1"/>
</dbReference>
<dbReference type="InterPro" id="IPR013087">
    <property type="entry name" value="Znf_C2H2_type"/>
</dbReference>
<evidence type="ECO:0000313" key="14">
    <source>
        <dbReference type="Proteomes" id="UP000694888"/>
    </source>
</evidence>
<feature type="domain" description="C2H2-type" evidence="12">
    <location>
        <begin position="761"/>
        <end position="788"/>
    </location>
</feature>
<feature type="domain" description="C2H2-type" evidence="12">
    <location>
        <begin position="649"/>
        <end position="676"/>
    </location>
</feature>
<keyword evidence="4" id="KW-0949">S-adenosyl-L-methionine</keyword>
<feature type="domain" description="C2H2-type" evidence="12">
    <location>
        <begin position="705"/>
        <end position="732"/>
    </location>
</feature>
<evidence type="ECO:0000259" key="13">
    <source>
        <dbReference type="PROSITE" id="PS50280"/>
    </source>
</evidence>
<keyword evidence="6" id="KW-0677">Repeat</keyword>
<evidence type="ECO:0000313" key="15">
    <source>
        <dbReference type="RefSeq" id="XP_035827333.1"/>
    </source>
</evidence>
<feature type="domain" description="C2H2-type" evidence="12">
    <location>
        <begin position="845"/>
        <end position="872"/>
    </location>
</feature>
<evidence type="ECO:0000256" key="1">
    <source>
        <dbReference type="ARBA" id="ARBA00004123"/>
    </source>
</evidence>
<evidence type="ECO:0000256" key="7">
    <source>
        <dbReference type="ARBA" id="ARBA00022771"/>
    </source>
</evidence>
<dbReference type="SUPFAM" id="SSF82199">
    <property type="entry name" value="SET domain"/>
    <property type="match status" value="1"/>
</dbReference>
<comment type="subcellular location">
    <subcellularLocation>
        <location evidence="1">Nucleus</location>
    </subcellularLocation>
</comment>
<dbReference type="InterPro" id="IPR046341">
    <property type="entry name" value="SET_dom_sf"/>
</dbReference>
<keyword evidence="2" id="KW-0489">Methyltransferase</keyword>
<dbReference type="PROSITE" id="PS00028">
    <property type="entry name" value="ZINC_FINGER_C2H2_1"/>
    <property type="match status" value="13"/>
</dbReference>
<feature type="domain" description="C2H2-type" evidence="12">
    <location>
        <begin position="677"/>
        <end position="704"/>
    </location>
</feature>
<dbReference type="PANTHER" id="PTHR24388">
    <property type="entry name" value="ZINC FINGER PROTEIN"/>
    <property type="match status" value="1"/>
</dbReference>
<evidence type="ECO:0000256" key="9">
    <source>
        <dbReference type="ARBA" id="ARBA00023242"/>
    </source>
</evidence>
<keyword evidence="3" id="KW-0808">Transferase</keyword>
<protein>
    <submittedName>
        <fullName evidence="15">Histone-lysine N-methyltransferase PRDM9</fullName>
    </submittedName>
</protein>
<name>A0ABM1VY40_APLCA</name>
<feature type="region of interest" description="Disordered" evidence="11">
    <location>
        <begin position="77"/>
        <end position="150"/>
    </location>
</feature>
<dbReference type="SMART" id="SM00317">
    <property type="entry name" value="SET"/>
    <property type="match status" value="1"/>
</dbReference>
<dbReference type="SUPFAM" id="SSF57667">
    <property type="entry name" value="beta-beta-alpha zinc fingers"/>
    <property type="match status" value="7"/>
</dbReference>
<dbReference type="InterPro" id="IPR036236">
    <property type="entry name" value="Znf_C2H2_sf"/>
</dbReference>
<reference evidence="15" key="1">
    <citation type="submission" date="2025-08" db="UniProtKB">
        <authorList>
            <consortium name="RefSeq"/>
        </authorList>
    </citation>
    <scope>IDENTIFICATION</scope>
</reference>
<evidence type="ECO:0000256" key="6">
    <source>
        <dbReference type="ARBA" id="ARBA00022737"/>
    </source>
</evidence>
<dbReference type="InterPro" id="IPR044417">
    <property type="entry name" value="PRDM7_9_PR-SET"/>
</dbReference>
<feature type="domain" description="C2H2-type" evidence="12">
    <location>
        <begin position="733"/>
        <end position="760"/>
    </location>
</feature>
<evidence type="ECO:0000256" key="3">
    <source>
        <dbReference type="ARBA" id="ARBA00022679"/>
    </source>
</evidence>
<feature type="domain" description="C2H2-type" evidence="12">
    <location>
        <begin position="873"/>
        <end position="900"/>
    </location>
</feature>
<dbReference type="GeneID" id="101852345"/>
<evidence type="ECO:0000256" key="4">
    <source>
        <dbReference type="ARBA" id="ARBA00022691"/>
    </source>
</evidence>
<keyword evidence="5" id="KW-0479">Metal-binding</keyword>
<feature type="domain" description="C2H2-type" evidence="12">
    <location>
        <begin position="621"/>
        <end position="648"/>
    </location>
</feature>
<feature type="domain" description="C2H2-type" evidence="12">
    <location>
        <begin position="593"/>
        <end position="620"/>
    </location>
</feature>
<evidence type="ECO:0000256" key="5">
    <source>
        <dbReference type="ARBA" id="ARBA00022723"/>
    </source>
</evidence>
<organism evidence="14 15">
    <name type="scientific">Aplysia californica</name>
    <name type="common">California sea hare</name>
    <dbReference type="NCBI Taxonomy" id="6500"/>
    <lineage>
        <taxon>Eukaryota</taxon>
        <taxon>Metazoa</taxon>
        <taxon>Spiralia</taxon>
        <taxon>Lophotrochozoa</taxon>
        <taxon>Mollusca</taxon>
        <taxon>Gastropoda</taxon>
        <taxon>Heterobranchia</taxon>
        <taxon>Euthyneura</taxon>
        <taxon>Tectipleura</taxon>
        <taxon>Aplysiida</taxon>
        <taxon>Aplysioidea</taxon>
        <taxon>Aplysiidae</taxon>
        <taxon>Aplysia</taxon>
    </lineage>
</organism>
<feature type="domain" description="C2H2-type" evidence="12">
    <location>
        <begin position="817"/>
        <end position="844"/>
    </location>
</feature>
<dbReference type="Proteomes" id="UP000694888">
    <property type="component" value="Unplaced"/>
</dbReference>
<dbReference type="PROSITE" id="PS50280">
    <property type="entry name" value="SET"/>
    <property type="match status" value="1"/>
</dbReference>
<feature type="domain" description="C2H2-type" evidence="12">
    <location>
        <begin position="789"/>
        <end position="816"/>
    </location>
</feature>
<dbReference type="Gene3D" id="2.170.270.10">
    <property type="entry name" value="SET domain"/>
    <property type="match status" value="1"/>
</dbReference>
<dbReference type="PROSITE" id="PS50157">
    <property type="entry name" value="ZINC_FINGER_C2H2_2"/>
    <property type="match status" value="12"/>
</dbReference>
<feature type="compositionally biased region" description="Basic residues" evidence="11">
    <location>
        <begin position="117"/>
        <end position="133"/>
    </location>
</feature>
<dbReference type="InterPro" id="IPR001214">
    <property type="entry name" value="SET_dom"/>
</dbReference>
<evidence type="ECO:0000256" key="8">
    <source>
        <dbReference type="ARBA" id="ARBA00022833"/>
    </source>
</evidence>